<feature type="transmembrane region" description="Helical" evidence="9">
    <location>
        <begin position="44"/>
        <end position="64"/>
    </location>
</feature>
<evidence type="ECO:0000256" key="6">
    <source>
        <dbReference type="ARBA" id="ARBA00022989"/>
    </source>
</evidence>
<name>A0A9D2RK26_9FIRM</name>
<keyword evidence="3" id="KW-0050">Antiport</keyword>
<proteinExistence type="inferred from homology"/>
<accession>A0A9D2RK26</accession>
<evidence type="ECO:0000256" key="8">
    <source>
        <dbReference type="ARBA" id="ARBA00038435"/>
    </source>
</evidence>
<keyword evidence="4" id="KW-1003">Cell membrane</keyword>
<dbReference type="Pfam" id="PF03553">
    <property type="entry name" value="Na_H_antiporter"/>
    <property type="match status" value="1"/>
</dbReference>
<comment type="similarity">
    <text evidence="8">Belongs to the NhaC Na(+)/H(+) (TC 2.A.35) antiporter family.</text>
</comment>
<feature type="transmembrane region" description="Helical" evidence="9">
    <location>
        <begin position="265"/>
        <end position="281"/>
    </location>
</feature>
<reference evidence="11" key="2">
    <citation type="submission" date="2021-04" db="EMBL/GenBank/DDBJ databases">
        <authorList>
            <person name="Gilroy R."/>
        </authorList>
    </citation>
    <scope>NUCLEOTIDE SEQUENCE</scope>
    <source>
        <strain evidence="11">CHK188-4685</strain>
    </source>
</reference>
<dbReference type="EMBL" id="DWYS01000058">
    <property type="protein sequence ID" value="HJB07159.1"/>
    <property type="molecule type" value="Genomic_DNA"/>
</dbReference>
<evidence type="ECO:0000313" key="11">
    <source>
        <dbReference type="EMBL" id="HJB07159.1"/>
    </source>
</evidence>
<evidence type="ECO:0000256" key="4">
    <source>
        <dbReference type="ARBA" id="ARBA00022475"/>
    </source>
</evidence>
<dbReference type="GO" id="GO:0015297">
    <property type="term" value="F:antiporter activity"/>
    <property type="evidence" value="ECO:0007669"/>
    <property type="project" value="UniProtKB-KW"/>
</dbReference>
<protein>
    <submittedName>
        <fullName evidence="11">Na+/H+ antiporter NhaC</fullName>
    </submittedName>
</protein>
<dbReference type="InterPro" id="IPR052180">
    <property type="entry name" value="NhaC_Na-H+_Antiporter"/>
</dbReference>
<evidence type="ECO:0000256" key="9">
    <source>
        <dbReference type="SAM" id="Phobius"/>
    </source>
</evidence>
<feature type="domain" description="Na+/H+ antiporter NhaC-like C-terminal" evidence="10">
    <location>
        <begin position="168"/>
        <end position="455"/>
    </location>
</feature>
<reference evidence="11" key="1">
    <citation type="journal article" date="2021" name="PeerJ">
        <title>Extensive microbial diversity within the chicken gut microbiome revealed by metagenomics and culture.</title>
        <authorList>
            <person name="Gilroy R."/>
            <person name="Ravi A."/>
            <person name="Getino M."/>
            <person name="Pursley I."/>
            <person name="Horton D.L."/>
            <person name="Alikhan N.F."/>
            <person name="Baker D."/>
            <person name="Gharbi K."/>
            <person name="Hall N."/>
            <person name="Watson M."/>
            <person name="Adriaenssens E.M."/>
            <person name="Foster-Nyarko E."/>
            <person name="Jarju S."/>
            <person name="Secka A."/>
            <person name="Antonio M."/>
            <person name="Oren A."/>
            <person name="Chaudhuri R.R."/>
            <person name="La Ragione R."/>
            <person name="Hildebrand F."/>
            <person name="Pallen M.J."/>
        </authorList>
    </citation>
    <scope>NUCLEOTIDE SEQUENCE</scope>
    <source>
        <strain evidence="11">CHK188-4685</strain>
    </source>
</reference>
<keyword evidence="2" id="KW-0813">Transport</keyword>
<feature type="transmembrane region" description="Helical" evidence="9">
    <location>
        <begin position="84"/>
        <end position="109"/>
    </location>
</feature>
<keyword evidence="5 9" id="KW-0812">Transmembrane</keyword>
<feature type="transmembrane region" description="Helical" evidence="9">
    <location>
        <begin position="437"/>
        <end position="456"/>
    </location>
</feature>
<keyword evidence="6 9" id="KW-1133">Transmembrane helix</keyword>
<evidence type="ECO:0000256" key="1">
    <source>
        <dbReference type="ARBA" id="ARBA00004651"/>
    </source>
</evidence>
<organism evidence="11 12">
    <name type="scientific">Candidatus Enterocloster faecavium</name>
    <dbReference type="NCBI Taxonomy" id="2838560"/>
    <lineage>
        <taxon>Bacteria</taxon>
        <taxon>Bacillati</taxon>
        <taxon>Bacillota</taxon>
        <taxon>Clostridia</taxon>
        <taxon>Lachnospirales</taxon>
        <taxon>Lachnospiraceae</taxon>
        <taxon>Enterocloster</taxon>
    </lineage>
</organism>
<sequence>MNNMSCKKRLFSGSVGFLRSLFVMTALAAVMLAGVVVYDSAPHIPMLFGAVLAGTMALISGYTWEEVEAGMVKGMSSSLSSLTILLLIGILTGTWILDGVVPAMVYYGLDLISPALFLPSAMFLCALLSMLVGSWGTIGTIGLAMAGLAQIMGIPMPIAAGAIVSGSYVGDKISPLSDTANLTSAITEVDIFENVKYKIALPLVSLGAAAVIFFIIGQQYHGGGEVYSQIEQLQQVLAEHFAVTPFSFFPLVLLVVLMLLRVPAIPSLVASILAAALQWMFHGEADMGTLLDICMDGYVSSTGVELLDTLLTAGGFNSMLYSVSMILCAMMFSGIMEHTGQMEALMRPVVEHVKSFGGLIAATVGSCILVNVCLPEEFISISIPGALFLDAYDRRGIPRKELAYTASAAGTTTSSLIPWNTCGVFITGVLGISPFAYAPYAFYNLILPVLTILAAVSRRKGLPHESEKGL</sequence>
<feature type="transmembrane region" description="Helical" evidence="9">
    <location>
        <begin position="356"/>
        <end position="374"/>
    </location>
</feature>
<evidence type="ECO:0000313" key="12">
    <source>
        <dbReference type="Proteomes" id="UP000886804"/>
    </source>
</evidence>
<feature type="transmembrane region" description="Helical" evidence="9">
    <location>
        <begin position="121"/>
        <end position="146"/>
    </location>
</feature>
<comment type="caution">
    <text evidence="11">The sequence shown here is derived from an EMBL/GenBank/DDBJ whole genome shotgun (WGS) entry which is preliminary data.</text>
</comment>
<feature type="transmembrane region" description="Helical" evidence="9">
    <location>
        <begin position="240"/>
        <end position="260"/>
    </location>
</feature>
<comment type="subcellular location">
    <subcellularLocation>
        <location evidence="1">Cell membrane</location>
        <topology evidence="1">Multi-pass membrane protein</topology>
    </subcellularLocation>
</comment>
<dbReference type="PANTHER" id="PTHR33451:SF3">
    <property type="entry name" value="MALATE-2H(+)_NA(+)-LACTATE ANTIPORTER"/>
    <property type="match status" value="1"/>
</dbReference>
<dbReference type="Proteomes" id="UP000886804">
    <property type="component" value="Unassembled WGS sequence"/>
</dbReference>
<dbReference type="InterPro" id="IPR018461">
    <property type="entry name" value="Na/H_Antiport_NhaC-like_C"/>
</dbReference>
<dbReference type="GO" id="GO:0005886">
    <property type="term" value="C:plasma membrane"/>
    <property type="evidence" value="ECO:0007669"/>
    <property type="project" value="UniProtKB-SubCell"/>
</dbReference>
<evidence type="ECO:0000256" key="2">
    <source>
        <dbReference type="ARBA" id="ARBA00022448"/>
    </source>
</evidence>
<evidence type="ECO:0000259" key="10">
    <source>
        <dbReference type="Pfam" id="PF03553"/>
    </source>
</evidence>
<dbReference type="PANTHER" id="PTHR33451">
    <property type="entry name" value="MALATE-2H(+)/NA(+)-LACTATE ANTIPORTER"/>
    <property type="match status" value="1"/>
</dbReference>
<evidence type="ECO:0000256" key="5">
    <source>
        <dbReference type="ARBA" id="ARBA00022692"/>
    </source>
</evidence>
<feature type="transmembrane region" description="Helical" evidence="9">
    <location>
        <begin position="199"/>
        <end position="220"/>
    </location>
</feature>
<feature type="transmembrane region" description="Helical" evidence="9">
    <location>
        <begin position="319"/>
        <end position="336"/>
    </location>
</feature>
<dbReference type="AlphaFoldDB" id="A0A9D2RK26"/>
<gene>
    <name evidence="11" type="ORF">H9716_04765</name>
</gene>
<feature type="transmembrane region" description="Helical" evidence="9">
    <location>
        <begin position="21"/>
        <end position="38"/>
    </location>
</feature>
<evidence type="ECO:0000256" key="7">
    <source>
        <dbReference type="ARBA" id="ARBA00023136"/>
    </source>
</evidence>
<keyword evidence="7 9" id="KW-0472">Membrane</keyword>
<evidence type="ECO:0000256" key="3">
    <source>
        <dbReference type="ARBA" id="ARBA00022449"/>
    </source>
</evidence>